<gene>
    <name evidence="1" type="ORF">BSZ36_17025</name>
</gene>
<organism evidence="1 2">
    <name type="scientific">Rubricoccus marinus</name>
    <dbReference type="NCBI Taxonomy" id="716817"/>
    <lineage>
        <taxon>Bacteria</taxon>
        <taxon>Pseudomonadati</taxon>
        <taxon>Rhodothermota</taxon>
        <taxon>Rhodothermia</taxon>
        <taxon>Rhodothermales</taxon>
        <taxon>Rubricoccaceae</taxon>
        <taxon>Rubricoccus</taxon>
    </lineage>
</organism>
<keyword evidence="2" id="KW-1185">Reference proteome</keyword>
<dbReference type="Proteomes" id="UP000216446">
    <property type="component" value="Unassembled WGS sequence"/>
</dbReference>
<protein>
    <submittedName>
        <fullName evidence="1">Uncharacterized protein</fullName>
    </submittedName>
</protein>
<sequence length="119" mass="13909">MSQKDPLADVQRRIEDDLRLIVAGEVDPYDAGWRIWGQAFGHAAEYPDIMWPTWLIWGALTDRVEVRPEETEQAYEAIRRAAREWLLLPDDPSAQEAYFQRWVYEELGYERPEDASPAS</sequence>
<name>A0A259TUI5_9BACT</name>
<evidence type="ECO:0000313" key="2">
    <source>
        <dbReference type="Proteomes" id="UP000216446"/>
    </source>
</evidence>
<dbReference type="EMBL" id="MQWB01000010">
    <property type="protein sequence ID" value="OZC01391.1"/>
    <property type="molecule type" value="Genomic_DNA"/>
</dbReference>
<comment type="caution">
    <text evidence="1">The sequence shown here is derived from an EMBL/GenBank/DDBJ whole genome shotgun (WGS) entry which is preliminary data.</text>
</comment>
<dbReference type="AlphaFoldDB" id="A0A259TUI5"/>
<dbReference type="InParanoid" id="A0A259TUI5"/>
<reference evidence="1 2" key="1">
    <citation type="submission" date="2016-11" db="EMBL/GenBank/DDBJ databases">
        <title>Study of marine rhodopsin-containing bacteria.</title>
        <authorList>
            <person name="Yoshizawa S."/>
            <person name="Kumagai Y."/>
            <person name="Kogure K."/>
        </authorList>
    </citation>
    <scope>NUCLEOTIDE SEQUENCE [LARGE SCALE GENOMIC DNA]</scope>
    <source>
        <strain evidence="1 2">SG-29</strain>
    </source>
</reference>
<proteinExistence type="predicted"/>
<evidence type="ECO:0000313" key="1">
    <source>
        <dbReference type="EMBL" id="OZC01391.1"/>
    </source>
</evidence>
<accession>A0A259TUI5</accession>